<evidence type="ECO:0000259" key="9">
    <source>
        <dbReference type="PROSITE" id="PS51755"/>
    </source>
</evidence>
<feature type="modified residue" description="4-aspartylphosphate" evidence="6">
    <location>
        <position position="51"/>
    </location>
</feature>
<dbReference type="Proteomes" id="UP001596052">
    <property type="component" value="Unassembled WGS sequence"/>
</dbReference>
<evidence type="ECO:0000256" key="7">
    <source>
        <dbReference type="PROSITE-ProRule" id="PRU01091"/>
    </source>
</evidence>
<dbReference type="Gene3D" id="3.40.50.2300">
    <property type="match status" value="1"/>
</dbReference>
<dbReference type="InterPro" id="IPR001789">
    <property type="entry name" value="Sig_transdc_resp-reg_receiver"/>
</dbReference>
<evidence type="ECO:0000256" key="4">
    <source>
        <dbReference type="ARBA" id="ARBA00023125"/>
    </source>
</evidence>
<dbReference type="Pfam" id="PF00486">
    <property type="entry name" value="Trans_reg_C"/>
    <property type="match status" value="1"/>
</dbReference>
<dbReference type="PANTHER" id="PTHR48111">
    <property type="entry name" value="REGULATOR OF RPOS"/>
    <property type="match status" value="1"/>
</dbReference>
<keyword evidence="5" id="KW-0804">Transcription</keyword>
<dbReference type="SMART" id="SM00448">
    <property type="entry name" value="REC"/>
    <property type="match status" value="1"/>
</dbReference>
<keyword evidence="2" id="KW-0902">Two-component regulatory system</keyword>
<evidence type="ECO:0000256" key="6">
    <source>
        <dbReference type="PROSITE-ProRule" id="PRU00169"/>
    </source>
</evidence>
<dbReference type="CDD" id="cd19935">
    <property type="entry name" value="REC_OmpR_CusR-like"/>
    <property type="match status" value="1"/>
</dbReference>
<gene>
    <name evidence="10" type="ORF">ACFQDI_09685</name>
</gene>
<dbReference type="PROSITE" id="PS51755">
    <property type="entry name" value="OMPR_PHOB"/>
    <property type="match status" value="1"/>
</dbReference>
<dbReference type="InterPro" id="IPR039420">
    <property type="entry name" value="WalR-like"/>
</dbReference>
<dbReference type="InterPro" id="IPR036388">
    <property type="entry name" value="WH-like_DNA-bd_sf"/>
</dbReference>
<evidence type="ECO:0000256" key="2">
    <source>
        <dbReference type="ARBA" id="ARBA00023012"/>
    </source>
</evidence>
<dbReference type="CDD" id="cd00383">
    <property type="entry name" value="trans_reg_C"/>
    <property type="match status" value="1"/>
</dbReference>
<evidence type="ECO:0000313" key="10">
    <source>
        <dbReference type="EMBL" id="MFC5455124.1"/>
    </source>
</evidence>
<dbReference type="SUPFAM" id="SSF52172">
    <property type="entry name" value="CheY-like"/>
    <property type="match status" value="1"/>
</dbReference>
<dbReference type="RefSeq" id="WP_377165896.1">
    <property type="nucleotide sequence ID" value="NZ_JBHSMQ010000003.1"/>
</dbReference>
<dbReference type="InterPro" id="IPR001867">
    <property type="entry name" value="OmpR/PhoB-type_DNA-bd"/>
</dbReference>
<evidence type="ECO:0000256" key="5">
    <source>
        <dbReference type="ARBA" id="ARBA00023163"/>
    </source>
</evidence>
<keyword evidence="11" id="KW-1185">Reference proteome</keyword>
<name>A0ABW0KNW8_9BACT</name>
<comment type="caution">
    <text evidence="10">The sequence shown here is derived from an EMBL/GenBank/DDBJ whole genome shotgun (WGS) entry which is preliminary data.</text>
</comment>
<dbReference type="SMART" id="SM00862">
    <property type="entry name" value="Trans_reg_C"/>
    <property type="match status" value="1"/>
</dbReference>
<sequence>MRILLVEDQAKLLSFAKKGLEEQGIQVDAISDGDEAWEMATTVPYDALVLDIMVPGRDGLSILRGLREKRNNVPVILLTARSTLPEKIEGLNLGADDYMTKPFFVEELAARLHTVVRRKAGDSSHLLRVDDLCINLLERKVSRGGTDIELSTREFELLEHLMRSPGRVFGRMQIYEHVWGYNMDPETNLVEVYIQRLRAKIDKDHDKKLIRTVRGVGYALGGG</sequence>
<organism evidence="10 11">
    <name type="scientific">Prosthecobacter fluviatilis</name>
    <dbReference type="NCBI Taxonomy" id="445931"/>
    <lineage>
        <taxon>Bacteria</taxon>
        <taxon>Pseudomonadati</taxon>
        <taxon>Verrucomicrobiota</taxon>
        <taxon>Verrucomicrobiia</taxon>
        <taxon>Verrucomicrobiales</taxon>
        <taxon>Verrucomicrobiaceae</taxon>
        <taxon>Prosthecobacter</taxon>
    </lineage>
</organism>
<evidence type="ECO:0000256" key="1">
    <source>
        <dbReference type="ARBA" id="ARBA00022553"/>
    </source>
</evidence>
<dbReference type="Pfam" id="PF00072">
    <property type="entry name" value="Response_reg"/>
    <property type="match status" value="1"/>
</dbReference>
<keyword evidence="3" id="KW-0805">Transcription regulation</keyword>
<protein>
    <submittedName>
        <fullName evidence="10">Response regulator transcription factor</fullName>
    </submittedName>
</protein>
<evidence type="ECO:0000256" key="3">
    <source>
        <dbReference type="ARBA" id="ARBA00023015"/>
    </source>
</evidence>
<feature type="domain" description="OmpR/PhoB-type" evidence="9">
    <location>
        <begin position="124"/>
        <end position="222"/>
    </location>
</feature>
<proteinExistence type="predicted"/>
<keyword evidence="1 6" id="KW-0597">Phosphoprotein</keyword>
<evidence type="ECO:0000313" key="11">
    <source>
        <dbReference type="Proteomes" id="UP001596052"/>
    </source>
</evidence>
<feature type="DNA-binding region" description="OmpR/PhoB-type" evidence="7">
    <location>
        <begin position="124"/>
        <end position="222"/>
    </location>
</feature>
<dbReference type="Gene3D" id="6.10.250.690">
    <property type="match status" value="1"/>
</dbReference>
<keyword evidence="4 7" id="KW-0238">DNA-binding</keyword>
<feature type="domain" description="Response regulatory" evidence="8">
    <location>
        <begin position="2"/>
        <end position="116"/>
    </location>
</feature>
<evidence type="ECO:0000259" key="8">
    <source>
        <dbReference type="PROSITE" id="PS50110"/>
    </source>
</evidence>
<accession>A0ABW0KNW8</accession>
<reference evidence="11" key="1">
    <citation type="journal article" date="2019" name="Int. J. Syst. Evol. Microbiol.">
        <title>The Global Catalogue of Microorganisms (GCM) 10K type strain sequencing project: providing services to taxonomists for standard genome sequencing and annotation.</title>
        <authorList>
            <consortium name="The Broad Institute Genomics Platform"/>
            <consortium name="The Broad Institute Genome Sequencing Center for Infectious Disease"/>
            <person name="Wu L."/>
            <person name="Ma J."/>
        </authorList>
    </citation>
    <scope>NUCLEOTIDE SEQUENCE [LARGE SCALE GENOMIC DNA]</scope>
    <source>
        <strain evidence="11">CGMCC 4.1469</strain>
    </source>
</reference>
<dbReference type="EMBL" id="JBHSMQ010000003">
    <property type="protein sequence ID" value="MFC5455124.1"/>
    <property type="molecule type" value="Genomic_DNA"/>
</dbReference>
<dbReference type="Gene3D" id="1.10.10.10">
    <property type="entry name" value="Winged helix-like DNA-binding domain superfamily/Winged helix DNA-binding domain"/>
    <property type="match status" value="1"/>
</dbReference>
<dbReference type="InterPro" id="IPR011006">
    <property type="entry name" value="CheY-like_superfamily"/>
</dbReference>
<dbReference type="PROSITE" id="PS50110">
    <property type="entry name" value="RESPONSE_REGULATORY"/>
    <property type="match status" value="1"/>
</dbReference>
<dbReference type="PANTHER" id="PTHR48111:SF22">
    <property type="entry name" value="REGULATOR OF RPOS"/>
    <property type="match status" value="1"/>
</dbReference>